<protein>
    <submittedName>
        <fullName evidence="1">Uncharacterized protein</fullName>
    </submittedName>
</protein>
<keyword evidence="2" id="KW-1185">Reference proteome</keyword>
<comment type="caution">
    <text evidence="1">The sequence shown here is derived from an EMBL/GenBank/DDBJ whole genome shotgun (WGS) entry which is preliminary data.</text>
</comment>
<dbReference type="RefSeq" id="WP_345196909.1">
    <property type="nucleotide sequence ID" value="NZ_BAABFL010000414.1"/>
</dbReference>
<organism evidence="1 2">
    <name type="scientific">Kistimonas scapharcae</name>
    <dbReference type="NCBI Taxonomy" id="1036133"/>
    <lineage>
        <taxon>Bacteria</taxon>
        <taxon>Pseudomonadati</taxon>
        <taxon>Pseudomonadota</taxon>
        <taxon>Gammaproteobacteria</taxon>
        <taxon>Oceanospirillales</taxon>
        <taxon>Endozoicomonadaceae</taxon>
        <taxon>Kistimonas</taxon>
    </lineage>
</organism>
<accession>A0ABP8V6W3</accession>
<evidence type="ECO:0000313" key="2">
    <source>
        <dbReference type="Proteomes" id="UP001500604"/>
    </source>
</evidence>
<gene>
    <name evidence="1" type="ORF">GCM10023116_29700</name>
</gene>
<dbReference type="EMBL" id="BAABFL010000414">
    <property type="protein sequence ID" value="GAA4650687.1"/>
    <property type="molecule type" value="Genomic_DNA"/>
</dbReference>
<dbReference type="Proteomes" id="UP001500604">
    <property type="component" value="Unassembled WGS sequence"/>
</dbReference>
<sequence>MLSNEEHVRLFVLINETVKEVALKVMKILELENAMAYGYEEMRVGFCSNLFRSIMSEIEHLKFDTERFTIDHLEKNKRKKDCE</sequence>
<name>A0ABP8V6W3_9GAMM</name>
<proteinExistence type="predicted"/>
<evidence type="ECO:0000313" key="1">
    <source>
        <dbReference type="EMBL" id="GAA4650687.1"/>
    </source>
</evidence>
<reference evidence="2" key="1">
    <citation type="journal article" date="2019" name="Int. J. Syst. Evol. Microbiol.">
        <title>The Global Catalogue of Microorganisms (GCM) 10K type strain sequencing project: providing services to taxonomists for standard genome sequencing and annotation.</title>
        <authorList>
            <consortium name="The Broad Institute Genomics Platform"/>
            <consortium name="The Broad Institute Genome Sequencing Center for Infectious Disease"/>
            <person name="Wu L."/>
            <person name="Ma J."/>
        </authorList>
    </citation>
    <scope>NUCLEOTIDE SEQUENCE [LARGE SCALE GENOMIC DNA]</scope>
    <source>
        <strain evidence="2">JCM 17805</strain>
    </source>
</reference>